<dbReference type="EMBL" id="QGHB01000001">
    <property type="protein sequence ID" value="PWK90318.1"/>
    <property type="molecule type" value="Genomic_DNA"/>
</dbReference>
<comment type="caution">
    <text evidence="9">The sequence shown here is derived from an EMBL/GenBank/DDBJ whole genome shotgun (WGS) entry which is preliminary data.</text>
</comment>
<evidence type="ECO:0000259" key="8">
    <source>
        <dbReference type="PROSITE" id="PS51900"/>
    </source>
</evidence>
<protein>
    <submittedName>
        <fullName evidence="9">Site-specific recombinase XerD</fullName>
    </submittedName>
</protein>
<dbReference type="CDD" id="cd01189">
    <property type="entry name" value="INT_ICEBs1_C_like"/>
    <property type="match status" value="1"/>
</dbReference>
<dbReference type="InterPro" id="IPR053876">
    <property type="entry name" value="Phage_int_M"/>
</dbReference>
<dbReference type="PROSITE" id="PS51898">
    <property type="entry name" value="TYR_RECOMBINASE"/>
    <property type="match status" value="1"/>
</dbReference>
<dbReference type="InterPro" id="IPR044068">
    <property type="entry name" value="CB"/>
</dbReference>
<evidence type="ECO:0000256" key="4">
    <source>
        <dbReference type="ARBA" id="ARBA00023172"/>
    </source>
</evidence>
<keyword evidence="2" id="KW-0229">DNA integration</keyword>
<feature type="compositionally biased region" description="Basic and acidic residues" evidence="6">
    <location>
        <begin position="372"/>
        <end position="393"/>
    </location>
</feature>
<dbReference type="GO" id="GO:0015074">
    <property type="term" value="P:DNA integration"/>
    <property type="evidence" value="ECO:0007669"/>
    <property type="project" value="UniProtKB-KW"/>
</dbReference>
<sequence>MPRPPLDIGTYGKIRCYETDSGWAATTNFRDFDGKTRPVLRRGKTKAEAERRLKKALTERKGPVGDSLTPNSRFKDALEMWLAKFQKLVDMGKRSPSSLDTYSSILGRHVLPGLGELRIREMTVARIDAFLSALWRSVGVDSAKTARSVISGALRIAVRDKALDTNPVRDTDPLESGRKKSPRALTREERLSWLEMLESDLVAVRKDLPDLSRLMMATGVRIGESLAVYWEDVDFAAGTVDVNYTVIRAKGVGLIRKSTKTEAGERTLPLPKWALDMLWRRRGVTLFPNGPVFPNSLGGLRDPSNTRRDLRNARGGEEFAWVTSHVFRKTAATILDEAGLSARVVADQLGHARPSMTQDTYLARKSVDRKAADALEGALDRPEQDKPQDKIESPDQDEQSGPPDAAA</sequence>
<dbReference type="InterPro" id="IPR002104">
    <property type="entry name" value="Integrase_catalytic"/>
</dbReference>
<keyword evidence="3 5" id="KW-0238">DNA-binding</keyword>
<dbReference type="Pfam" id="PF00589">
    <property type="entry name" value="Phage_integrase"/>
    <property type="match status" value="1"/>
</dbReference>
<dbReference type="InterPro" id="IPR013762">
    <property type="entry name" value="Integrase-like_cat_sf"/>
</dbReference>
<dbReference type="SUPFAM" id="SSF56349">
    <property type="entry name" value="DNA breaking-rejoining enzymes"/>
    <property type="match status" value="1"/>
</dbReference>
<evidence type="ECO:0000256" key="1">
    <source>
        <dbReference type="ARBA" id="ARBA00008857"/>
    </source>
</evidence>
<feature type="region of interest" description="Disordered" evidence="6">
    <location>
        <begin position="372"/>
        <end position="407"/>
    </location>
</feature>
<feature type="domain" description="Core-binding (CB)" evidence="8">
    <location>
        <begin position="72"/>
        <end position="158"/>
    </location>
</feature>
<evidence type="ECO:0000313" key="9">
    <source>
        <dbReference type="EMBL" id="PWK90318.1"/>
    </source>
</evidence>
<evidence type="ECO:0000256" key="2">
    <source>
        <dbReference type="ARBA" id="ARBA00022908"/>
    </source>
</evidence>
<dbReference type="PROSITE" id="PS51900">
    <property type="entry name" value="CB"/>
    <property type="match status" value="1"/>
</dbReference>
<evidence type="ECO:0000256" key="3">
    <source>
        <dbReference type="ARBA" id="ARBA00023125"/>
    </source>
</evidence>
<dbReference type="Gene3D" id="1.10.150.130">
    <property type="match status" value="1"/>
</dbReference>
<comment type="similarity">
    <text evidence="1">Belongs to the 'phage' integrase family.</text>
</comment>
<keyword evidence="4" id="KW-0233">DNA recombination</keyword>
<dbReference type="Gene3D" id="1.10.443.10">
    <property type="entry name" value="Intergrase catalytic core"/>
    <property type="match status" value="1"/>
</dbReference>
<accession>A0A316IJ47</accession>
<evidence type="ECO:0000256" key="6">
    <source>
        <dbReference type="SAM" id="MobiDB-lite"/>
    </source>
</evidence>
<dbReference type="GO" id="GO:0006310">
    <property type="term" value="P:DNA recombination"/>
    <property type="evidence" value="ECO:0007669"/>
    <property type="project" value="UniProtKB-KW"/>
</dbReference>
<reference evidence="9 10" key="1">
    <citation type="submission" date="2018-05" db="EMBL/GenBank/DDBJ databases">
        <title>Genomic Encyclopedia of Type Strains, Phase IV (KMG-IV): sequencing the most valuable type-strain genomes for metagenomic binning, comparative biology and taxonomic classification.</title>
        <authorList>
            <person name="Goeker M."/>
        </authorList>
    </citation>
    <scope>NUCLEOTIDE SEQUENCE [LARGE SCALE GENOMIC DNA]</scope>
    <source>
        <strain evidence="9 10">DSM 45480</strain>
    </source>
</reference>
<organism evidence="9 10">
    <name type="scientific">Lentzea atacamensis</name>
    <dbReference type="NCBI Taxonomy" id="531938"/>
    <lineage>
        <taxon>Bacteria</taxon>
        <taxon>Bacillati</taxon>
        <taxon>Actinomycetota</taxon>
        <taxon>Actinomycetes</taxon>
        <taxon>Pseudonocardiales</taxon>
        <taxon>Pseudonocardiaceae</taxon>
        <taxon>Lentzea</taxon>
    </lineage>
</organism>
<evidence type="ECO:0000313" key="10">
    <source>
        <dbReference type="Proteomes" id="UP000246005"/>
    </source>
</evidence>
<dbReference type="InterPro" id="IPR050808">
    <property type="entry name" value="Phage_Integrase"/>
</dbReference>
<feature type="domain" description="Tyr recombinase" evidence="7">
    <location>
        <begin position="180"/>
        <end position="375"/>
    </location>
</feature>
<name>A0A316IJ47_9PSEU</name>
<dbReference type="PANTHER" id="PTHR30629">
    <property type="entry name" value="PROPHAGE INTEGRASE"/>
    <property type="match status" value="1"/>
</dbReference>
<dbReference type="RefSeq" id="WP_109629215.1">
    <property type="nucleotide sequence ID" value="NZ_QGHB01000001.1"/>
</dbReference>
<dbReference type="AlphaFoldDB" id="A0A316IJ47"/>
<proteinExistence type="inferred from homology"/>
<dbReference type="GO" id="GO:0003677">
    <property type="term" value="F:DNA binding"/>
    <property type="evidence" value="ECO:0007669"/>
    <property type="project" value="UniProtKB-UniRule"/>
</dbReference>
<dbReference type="InterPro" id="IPR010998">
    <property type="entry name" value="Integrase_recombinase_N"/>
</dbReference>
<evidence type="ECO:0000256" key="5">
    <source>
        <dbReference type="PROSITE-ProRule" id="PRU01248"/>
    </source>
</evidence>
<dbReference type="InterPro" id="IPR011010">
    <property type="entry name" value="DNA_brk_join_enz"/>
</dbReference>
<dbReference type="Proteomes" id="UP000246005">
    <property type="component" value="Unassembled WGS sequence"/>
</dbReference>
<dbReference type="Pfam" id="PF22022">
    <property type="entry name" value="Phage_int_M"/>
    <property type="match status" value="1"/>
</dbReference>
<evidence type="ECO:0000259" key="7">
    <source>
        <dbReference type="PROSITE" id="PS51898"/>
    </source>
</evidence>
<dbReference type="PANTHER" id="PTHR30629:SF2">
    <property type="entry name" value="PROPHAGE INTEGRASE INTS-RELATED"/>
    <property type="match status" value="1"/>
</dbReference>
<gene>
    <name evidence="9" type="ORF">C8D88_101334</name>
</gene>